<dbReference type="CDD" id="cd00200">
    <property type="entry name" value="WD40"/>
    <property type="match status" value="1"/>
</dbReference>
<dbReference type="SUPFAM" id="SSF50978">
    <property type="entry name" value="WD40 repeat-like"/>
    <property type="match status" value="1"/>
</dbReference>
<dbReference type="AlphaFoldDB" id="A0A179EXZ6"/>
<dbReference type="InterPro" id="IPR019775">
    <property type="entry name" value="WD40_repeat_CS"/>
</dbReference>
<dbReference type="InterPro" id="IPR036322">
    <property type="entry name" value="WD40_repeat_dom_sf"/>
</dbReference>
<dbReference type="EMBL" id="LSBI01000072">
    <property type="protein sequence ID" value="OAQ58061.1"/>
    <property type="molecule type" value="Genomic_DNA"/>
</dbReference>
<dbReference type="PANTHER" id="PTHR19848">
    <property type="entry name" value="WD40 REPEAT PROTEIN"/>
    <property type="match status" value="1"/>
</dbReference>
<dbReference type="PRINTS" id="PR00320">
    <property type="entry name" value="GPROTEINBRPT"/>
</dbReference>
<dbReference type="PROSITE" id="PS00678">
    <property type="entry name" value="WD_REPEATS_1"/>
    <property type="match status" value="1"/>
</dbReference>
<reference evidence="4 5" key="1">
    <citation type="submission" date="2016-02" db="EMBL/GenBank/DDBJ databases">
        <title>Biosynthesis of antibiotic leucinostatins and their inhibition on Phytophthora in bio-control Purpureocillium lilacinum.</title>
        <authorList>
            <person name="Wang G."/>
            <person name="Liu Z."/>
            <person name="Lin R."/>
            <person name="Li E."/>
            <person name="Mao Z."/>
            <person name="Ling J."/>
            <person name="Yin W."/>
            <person name="Xie B."/>
        </authorList>
    </citation>
    <scope>NUCLEOTIDE SEQUENCE [LARGE SCALE GENOMIC DNA]</scope>
    <source>
        <strain evidence="4">PLFJ-1</strain>
    </source>
</reference>
<proteinExistence type="predicted"/>
<evidence type="ECO:0000256" key="3">
    <source>
        <dbReference type="PROSITE-ProRule" id="PRU00221"/>
    </source>
</evidence>
<evidence type="ECO:0000313" key="5">
    <source>
        <dbReference type="Proteomes" id="UP000078340"/>
    </source>
</evidence>
<feature type="repeat" description="WD" evidence="3">
    <location>
        <begin position="114"/>
        <end position="156"/>
    </location>
</feature>
<feature type="repeat" description="WD" evidence="3">
    <location>
        <begin position="1"/>
        <end position="20"/>
    </location>
</feature>
<dbReference type="InterPro" id="IPR015943">
    <property type="entry name" value="WD40/YVTN_repeat-like_dom_sf"/>
</dbReference>
<gene>
    <name evidence="4" type="ORF">VFPFJ_11687</name>
</gene>
<protein>
    <submittedName>
        <fullName evidence="4">WD domain, g-beta repeat domain-containing protein</fullName>
    </submittedName>
</protein>
<dbReference type="PROSITE" id="PS50082">
    <property type="entry name" value="WD_REPEATS_2"/>
    <property type="match status" value="5"/>
</dbReference>
<evidence type="ECO:0000256" key="1">
    <source>
        <dbReference type="ARBA" id="ARBA00022574"/>
    </source>
</evidence>
<dbReference type="PROSITE" id="PS50294">
    <property type="entry name" value="WD_REPEATS_REGION"/>
    <property type="match status" value="3"/>
</dbReference>
<sequence length="342" mass="37885">MSKDGRLFATGSSSGCVKIWTATGSCIWTFEAHSDMVVSTQFSTDSQMLASWSHDRRIKIWNLARGVCKNILECRGESILALSFSEDDRFLVAGSYDKNIDLWDTIHGSLLRRFEGHSDGVSALTFSSSRKWLVSGSILRGEIKIWDLGHGECLQTFIGHDDSVSAVAMPSVGSRLASSSCDGSIKVWDLSGRPMLIRTFHSRVLPTSLAFNSAESDSLKTNIGTLCIDQQGLIDTQPTYAFFEDVTLRGWGVDSKSRWILKGGNRVFQLPKKYHPSHYCLQQSTLAVGTCSGDLLLAHLPSRSLHNIENSLTGRAFPGYGWDIKYEQERAMMVLEQAESPE</sequence>
<comment type="caution">
    <text evidence="4">The sequence shown here is derived from an EMBL/GenBank/DDBJ whole genome shotgun (WGS) entry which is preliminary data.</text>
</comment>
<dbReference type="SMART" id="SM00320">
    <property type="entry name" value="WD40"/>
    <property type="match status" value="4"/>
</dbReference>
<name>A0A179EXZ6_PURLI</name>
<dbReference type="Proteomes" id="UP000078340">
    <property type="component" value="Unassembled WGS sequence"/>
</dbReference>
<evidence type="ECO:0000313" key="4">
    <source>
        <dbReference type="EMBL" id="OAQ58061.1"/>
    </source>
</evidence>
<evidence type="ECO:0000256" key="2">
    <source>
        <dbReference type="ARBA" id="ARBA00022737"/>
    </source>
</evidence>
<feature type="repeat" description="WD" evidence="3">
    <location>
        <begin position="72"/>
        <end position="113"/>
    </location>
</feature>
<accession>A0A179EXZ6</accession>
<feature type="repeat" description="WD" evidence="3">
    <location>
        <begin position="157"/>
        <end position="198"/>
    </location>
</feature>
<dbReference type="Gene3D" id="2.130.10.10">
    <property type="entry name" value="YVTN repeat-like/Quinoprotein amine dehydrogenase"/>
    <property type="match status" value="2"/>
</dbReference>
<dbReference type="InterPro" id="IPR001680">
    <property type="entry name" value="WD40_rpt"/>
</dbReference>
<keyword evidence="2" id="KW-0677">Repeat</keyword>
<dbReference type="PANTHER" id="PTHR19848:SF8">
    <property type="entry name" value="F-BOX AND WD REPEAT DOMAIN CONTAINING 7"/>
    <property type="match status" value="1"/>
</dbReference>
<dbReference type="InterPro" id="IPR020472">
    <property type="entry name" value="WD40_PAC1"/>
</dbReference>
<dbReference type="STRING" id="33203.A0A179EXZ6"/>
<feature type="repeat" description="WD" evidence="3">
    <location>
        <begin position="30"/>
        <end position="63"/>
    </location>
</feature>
<dbReference type="Pfam" id="PF00400">
    <property type="entry name" value="WD40"/>
    <property type="match status" value="5"/>
</dbReference>
<organism evidence="4 5">
    <name type="scientific">Purpureocillium lilacinum</name>
    <name type="common">Paecilomyces lilacinus</name>
    <dbReference type="NCBI Taxonomy" id="33203"/>
    <lineage>
        <taxon>Eukaryota</taxon>
        <taxon>Fungi</taxon>
        <taxon>Dikarya</taxon>
        <taxon>Ascomycota</taxon>
        <taxon>Pezizomycotina</taxon>
        <taxon>Sordariomycetes</taxon>
        <taxon>Hypocreomycetidae</taxon>
        <taxon>Hypocreales</taxon>
        <taxon>Ophiocordycipitaceae</taxon>
        <taxon>Purpureocillium</taxon>
    </lineage>
</organism>
<keyword evidence="1 3" id="KW-0853">WD repeat</keyword>